<keyword evidence="2" id="KW-1185">Reference proteome</keyword>
<gene>
    <name evidence="1" type="ORF">LOK49_LG03G00022</name>
</gene>
<evidence type="ECO:0000313" key="2">
    <source>
        <dbReference type="Proteomes" id="UP001060215"/>
    </source>
</evidence>
<dbReference type="Proteomes" id="UP001060215">
    <property type="component" value="Chromosome 6"/>
</dbReference>
<sequence length="1045" mass="116125">MFEPQNDSNRQLVMDSDQNMINQEFEYTSKLPVIRHVRKVISQGSPVQRRVSPRLKYIPESKRPYYRPSRRDLSECSSEQKNQENVNANHSTNDTSPNVSREKDVDKDCERVVDRSETKGLPNCTFQKVRDQGSGSDAAVINGVACFAAGDNGNIDSKVGNSKWLDGCNSSLNADDKSARAQRRFSPRLKKIPESKRPYYGTSRRDSSQCSNDQNNQENVNANYNTQESSSNVSREKDTGKKRKSEVDHSETIGLPNYSFEKVRDQGSRSDAAIFDGVTCSVAGDNGNIDSKVGNSKWLDVCNSSLDGTSVYAQRRFSPRLKNIPENKRPYYGPFEKVRGQGSGTDAAMFNGCFVAGNNENIDSKVGNSKCIHVYNPSPNADRESAYAQRRFSPRLKNIPESKRPYYGASQRDSPQFSNDKNNQENVNANHSTQDNSLNVSRDRHVDKEYRKSEVDCSETKGLPNCIFEKVSDQGFGSDAAIIDGFTCSTAGNNGNIDSKVGNSKRLDNCNSSSDADGKSAHVQRRFSPRLKTIPESERPYYGTSQRALSQCSNDKNNPENVNANHSTQESSPNMSRDRDIDKECKSEVDNSETKGLPNCGFEKVWDQVSGSDVAIFNGVMCSAAGSNGHIHSKLENSKWSDDYNSSPNADGGKGAHARVKQTLINDNRHYLHFVQEKKKRCKKGEVNDRTVAKGLKHKVVRFWPTKGAFGFVAYKYHLRRLERRQPKLTNPQVYFTQARGLKASSKLHGLVSEDISGGQEDVPIPATNLIDDAPVAPTGFTYSKSIQVAENIKLPPNACGCKCKGNCTNAKACACARLNGTDFPYVLRNGGRLIEAKDVVFECGPNCGCGLGCINRISQQGIKYQLEVFRTPEKGWAVRSRDFIPSGAPVCEYIGVLRRTDELDNVAENDYIFEIDCLHTMKEIGGRERRLGDASGPISNHLEKIDDRALDSTPEFCIDAGSVGNVARFINHSCEPNLFVQCVLSMHHDVRLARVVLFAAEKIAPFQELTYDYGYALDSVIGPDGKIKELLCRCGMADCRKRLY</sequence>
<protein>
    <submittedName>
        <fullName evidence="1">Histone-lysine N-methyltransferase, H3 lysine-9 specific SUVH4</fullName>
    </submittedName>
</protein>
<evidence type="ECO:0000313" key="1">
    <source>
        <dbReference type="EMBL" id="KAI8021833.1"/>
    </source>
</evidence>
<proteinExistence type="predicted"/>
<comment type="caution">
    <text evidence="1">The sequence shown here is derived from an EMBL/GenBank/DDBJ whole genome shotgun (WGS) entry which is preliminary data.</text>
</comment>
<organism evidence="1 2">
    <name type="scientific">Camellia lanceoleosa</name>
    <dbReference type="NCBI Taxonomy" id="1840588"/>
    <lineage>
        <taxon>Eukaryota</taxon>
        <taxon>Viridiplantae</taxon>
        <taxon>Streptophyta</taxon>
        <taxon>Embryophyta</taxon>
        <taxon>Tracheophyta</taxon>
        <taxon>Spermatophyta</taxon>
        <taxon>Magnoliopsida</taxon>
        <taxon>eudicotyledons</taxon>
        <taxon>Gunneridae</taxon>
        <taxon>Pentapetalae</taxon>
        <taxon>asterids</taxon>
        <taxon>Ericales</taxon>
        <taxon>Theaceae</taxon>
        <taxon>Camellia</taxon>
    </lineage>
</organism>
<accession>A0ACC0I943</accession>
<reference evidence="1 2" key="1">
    <citation type="journal article" date="2022" name="Plant J.">
        <title>Chromosome-level genome of Camellia lanceoleosa provides a valuable resource for understanding genome evolution and self-incompatibility.</title>
        <authorList>
            <person name="Gong W."/>
            <person name="Xiao S."/>
            <person name="Wang L."/>
            <person name="Liao Z."/>
            <person name="Chang Y."/>
            <person name="Mo W."/>
            <person name="Hu G."/>
            <person name="Li W."/>
            <person name="Zhao G."/>
            <person name="Zhu H."/>
            <person name="Hu X."/>
            <person name="Ji K."/>
            <person name="Xiang X."/>
            <person name="Song Q."/>
            <person name="Yuan D."/>
            <person name="Jin S."/>
            <person name="Zhang L."/>
        </authorList>
    </citation>
    <scope>NUCLEOTIDE SEQUENCE [LARGE SCALE GENOMIC DNA]</scope>
    <source>
        <strain evidence="1">SQ_2022a</strain>
    </source>
</reference>
<dbReference type="EMBL" id="CM045763">
    <property type="protein sequence ID" value="KAI8021833.1"/>
    <property type="molecule type" value="Genomic_DNA"/>
</dbReference>
<name>A0ACC0I943_9ERIC</name>